<evidence type="ECO:0000313" key="10">
    <source>
        <dbReference type="EMBL" id="KWZ85232.1"/>
    </source>
</evidence>
<dbReference type="PANTHER" id="PTHR11103:SF18">
    <property type="entry name" value="SLR1189 PROTEIN"/>
    <property type="match status" value="1"/>
</dbReference>
<dbReference type="GO" id="GO:0032259">
    <property type="term" value="P:methylation"/>
    <property type="evidence" value="ECO:0007669"/>
    <property type="project" value="UniProtKB-KW"/>
</dbReference>
<evidence type="ECO:0000256" key="3">
    <source>
        <dbReference type="ARBA" id="ARBA00022603"/>
    </source>
</evidence>
<evidence type="ECO:0000256" key="1">
    <source>
        <dbReference type="ARBA" id="ARBA00001974"/>
    </source>
</evidence>
<dbReference type="InterPro" id="IPR003171">
    <property type="entry name" value="Mehydrof_redctse-like"/>
</dbReference>
<dbReference type="UniPathway" id="UPA00193"/>
<evidence type="ECO:0000256" key="6">
    <source>
        <dbReference type="ARBA" id="ARBA00022827"/>
    </source>
</evidence>
<comment type="cofactor">
    <cofactor evidence="1">
        <name>FAD</name>
        <dbReference type="ChEBI" id="CHEBI:57692"/>
    </cofactor>
</comment>
<evidence type="ECO:0000256" key="7">
    <source>
        <dbReference type="ARBA" id="ARBA00023002"/>
    </source>
</evidence>
<dbReference type="PATRIC" id="fig|1398.22.peg.522"/>
<feature type="domain" description="Hcy-binding" evidence="9">
    <location>
        <begin position="18"/>
        <end position="299"/>
    </location>
</feature>
<reference evidence="11" key="1">
    <citation type="submission" date="2016-01" db="EMBL/GenBank/DDBJ databases">
        <authorList>
            <person name="Mitreva M."/>
            <person name="Pepin K.H."/>
            <person name="Mihindukulasuriya K.A."/>
            <person name="Fulton R."/>
            <person name="Fronick C."/>
            <person name="O'Laughlin M."/>
            <person name="Miner T."/>
            <person name="Herter B."/>
            <person name="Rosa B.A."/>
            <person name="Cordes M."/>
            <person name="Tomlinson C."/>
            <person name="Wollam A."/>
            <person name="Palsikar V.B."/>
            <person name="Mardis E.R."/>
            <person name="Wilson R.K."/>
        </authorList>
    </citation>
    <scope>NUCLEOTIDE SEQUENCE [LARGE SCALE GENOMIC DNA]</scope>
    <source>
        <strain evidence="11">GED7749B</strain>
    </source>
</reference>
<dbReference type="GO" id="GO:0035999">
    <property type="term" value="P:tetrahydrofolate interconversion"/>
    <property type="evidence" value="ECO:0007669"/>
    <property type="project" value="UniProtKB-UniPathway"/>
</dbReference>
<gene>
    <name evidence="10" type="ORF">HMPREF3213_00526</name>
</gene>
<keyword evidence="4" id="KW-0285">Flavoprotein</keyword>
<keyword evidence="3 8" id="KW-0489">Methyltransferase</keyword>
<keyword evidence="6" id="KW-0274">FAD</keyword>
<proteinExistence type="predicted"/>
<keyword evidence="5 8" id="KW-0808">Transferase</keyword>
<dbReference type="InterPro" id="IPR029041">
    <property type="entry name" value="FAD-linked_oxidoreductase-like"/>
</dbReference>
<protein>
    <submittedName>
        <fullName evidence="10">Homocysteine S-methyltransferase/5,10-methylenetetrahydrofolate reductase protein</fullName>
    </submittedName>
</protein>
<dbReference type="InterPro" id="IPR036589">
    <property type="entry name" value="HCY_dom_sf"/>
</dbReference>
<comment type="pathway">
    <text evidence="2">One-carbon metabolism; tetrahydrofolate interconversion.</text>
</comment>
<evidence type="ECO:0000313" key="11">
    <source>
        <dbReference type="Proteomes" id="UP000070376"/>
    </source>
</evidence>
<organism evidence="10 11">
    <name type="scientific">Heyndrickxia coagulans</name>
    <name type="common">Weizmannia coagulans</name>
    <dbReference type="NCBI Taxonomy" id="1398"/>
    <lineage>
        <taxon>Bacteria</taxon>
        <taxon>Bacillati</taxon>
        <taxon>Bacillota</taxon>
        <taxon>Bacilli</taxon>
        <taxon>Bacillales</taxon>
        <taxon>Bacillaceae</taxon>
        <taxon>Heyndrickxia</taxon>
    </lineage>
</organism>
<dbReference type="FunFam" id="3.20.20.220:FF:000007">
    <property type="entry name" value="Bifunctional homocysteine S-methyltransferase/methylenetetrahydrofolate reductase"/>
    <property type="match status" value="1"/>
</dbReference>
<dbReference type="InterPro" id="IPR003726">
    <property type="entry name" value="HCY_dom"/>
</dbReference>
<dbReference type="AlphaFoldDB" id="A0A133L0S9"/>
<feature type="binding site" evidence="8">
    <location>
        <position position="285"/>
    </location>
    <ligand>
        <name>Zn(2+)</name>
        <dbReference type="ChEBI" id="CHEBI:29105"/>
    </ligand>
</feature>
<evidence type="ECO:0000259" key="9">
    <source>
        <dbReference type="PROSITE" id="PS50970"/>
    </source>
</evidence>
<dbReference type="Gene3D" id="3.20.20.220">
    <property type="match status" value="1"/>
</dbReference>
<dbReference type="PANTHER" id="PTHR11103">
    <property type="entry name" value="SLR1189 PROTEIN"/>
    <property type="match status" value="1"/>
</dbReference>
<dbReference type="Proteomes" id="UP000070376">
    <property type="component" value="Unassembled WGS sequence"/>
</dbReference>
<name>A0A133L0S9_HEYCO</name>
<dbReference type="CDD" id="cd00537">
    <property type="entry name" value="MTHFR"/>
    <property type="match status" value="1"/>
</dbReference>
<dbReference type="Pfam" id="PF02574">
    <property type="entry name" value="S-methyl_trans"/>
    <property type="match status" value="1"/>
</dbReference>
<dbReference type="PROSITE" id="PS50970">
    <property type="entry name" value="HCY"/>
    <property type="match status" value="1"/>
</dbReference>
<dbReference type="EMBL" id="LRPN01000018">
    <property type="protein sequence ID" value="KWZ85232.1"/>
    <property type="molecule type" value="Genomic_DNA"/>
</dbReference>
<feature type="binding site" evidence="8">
    <location>
        <position position="219"/>
    </location>
    <ligand>
        <name>Zn(2+)</name>
        <dbReference type="ChEBI" id="CHEBI:29105"/>
    </ligand>
</feature>
<dbReference type="SUPFAM" id="SSF82282">
    <property type="entry name" value="Homocysteine S-methyltransferase"/>
    <property type="match status" value="1"/>
</dbReference>
<dbReference type="Gene3D" id="3.20.20.330">
    <property type="entry name" value="Homocysteine-binding-like domain"/>
    <property type="match status" value="1"/>
</dbReference>
<accession>A0A133L0S9</accession>
<evidence type="ECO:0000256" key="4">
    <source>
        <dbReference type="ARBA" id="ARBA00022630"/>
    </source>
</evidence>
<keyword evidence="8" id="KW-0862">Zinc</keyword>
<dbReference type="GO" id="GO:0046872">
    <property type="term" value="F:metal ion binding"/>
    <property type="evidence" value="ECO:0007669"/>
    <property type="project" value="UniProtKB-KW"/>
</dbReference>
<keyword evidence="8" id="KW-0479">Metal-binding</keyword>
<dbReference type="NCBIfam" id="NF006396">
    <property type="entry name" value="PRK08645.1"/>
    <property type="match status" value="1"/>
</dbReference>
<dbReference type="GO" id="GO:0004489">
    <property type="term" value="F:methylenetetrahydrofolate reductase [NAD(P)H] activity"/>
    <property type="evidence" value="ECO:0007669"/>
    <property type="project" value="InterPro"/>
</dbReference>
<evidence type="ECO:0000256" key="5">
    <source>
        <dbReference type="ARBA" id="ARBA00022679"/>
    </source>
</evidence>
<dbReference type="GO" id="GO:0008168">
    <property type="term" value="F:methyltransferase activity"/>
    <property type="evidence" value="ECO:0007669"/>
    <property type="project" value="UniProtKB-UniRule"/>
</dbReference>
<dbReference type="GO" id="GO:0006555">
    <property type="term" value="P:methionine metabolic process"/>
    <property type="evidence" value="ECO:0007669"/>
    <property type="project" value="InterPro"/>
</dbReference>
<feature type="binding site" evidence="8">
    <location>
        <position position="284"/>
    </location>
    <ligand>
        <name>Zn(2+)</name>
        <dbReference type="ChEBI" id="CHEBI:29105"/>
    </ligand>
</feature>
<sequence length="629" mass="69349">MPPFLGGFFHIIQRECKNLNLLETLKNRILVADGAMGTLLYAYGADTCYESFNLTHPEDIHAIHRAYIEAGASVIQTNTYSANYIKLAQYGLEEKVKDINKAAVQIAKEAANRDTFILGTVGGIRGQRKTEATLAEIKRTFREQIFHLLNEGVDALLLETYFDAEELYTVVDIAKKEADVPVIAQFSLIEPGVLQNGTPVRDAFKELENRGADVTGLNCRLGPHHMIQAFEEIPIPKRAFLSAYPNASLLDYEEGRFTFTNNADYFKTCAEKLVEQGVRLIGGCCGTTPAHIKAIADGVQGLLPVTEKTVRPPKIEIAAAPAQHEPPLHEIVKKRRSVIVELDTPKTLNTTRFFEGAKALHDAGIDALTMADNSLASPRISNTAIASILKEKHGIRPLVHITCRDRNLIGLQSHLMGLAALGIDQVLAITGDPTKIGDFPGATSVYDLSSMELIAMIKQFNDGISHSGKSLHRKTNFSVAAAFNPNVRNLDKTVGRLERKIRHGADYFITQPVFSTEKIEQIHEATKHLDAPIYLGIMPLTSYRNAVFLHNEVPGIKLTDEILAAMEKTNGDPAKAREESLAISRTLIDAALGYFNGIYLITPLERYELTVECTRYIHEKTAVRGAGIV</sequence>
<keyword evidence="7" id="KW-0560">Oxidoreductase</keyword>
<evidence type="ECO:0000256" key="2">
    <source>
        <dbReference type="ARBA" id="ARBA00004777"/>
    </source>
</evidence>
<dbReference type="SUPFAM" id="SSF51730">
    <property type="entry name" value="FAD-linked oxidoreductase"/>
    <property type="match status" value="1"/>
</dbReference>
<dbReference type="Pfam" id="PF02219">
    <property type="entry name" value="MTHFR"/>
    <property type="match status" value="1"/>
</dbReference>
<comment type="cofactor">
    <cofactor evidence="8">
        <name>Zn(2+)</name>
        <dbReference type="ChEBI" id="CHEBI:29105"/>
    </cofactor>
</comment>
<comment type="caution">
    <text evidence="10">The sequence shown here is derived from an EMBL/GenBank/DDBJ whole genome shotgun (WGS) entry which is preliminary data.</text>
</comment>
<evidence type="ECO:0000256" key="8">
    <source>
        <dbReference type="PROSITE-ProRule" id="PRU00333"/>
    </source>
</evidence>